<evidence type="ECO:0000313" key="4">
    <source>
        <dbReference type="Proteomes" id="UP000194161"/>
    </source>
</evidence>
<evidence type="ECO:0000313" key="3">
    <source>
        <dbReference type="EMBL" id="ARP94618.1"/>
    </source>
</evidence>
<dbReference type="STRING" id="463040.CAL15_09595"/>
<protein>
    <recommendedName>
        <fullName evidence="2">Nucleoside transporter/FeoB GTPase Gate domain-containing protein</fullName>
    </recommendedName>
</protein>
<accession>A0A1W6ZB53</accession>
<evidence type="ECO:0000256" key="1">
    <source>
        <dbReference type="SAM" id="Phobius"/>
    </source>
</evidence>
<evidence type="ECO:0000259" key="2">
    <source>
        <dbReference type="Pfam" id="PF07670"/>
    </source>
</evidence>
<gene>
    <name evidence="3" type="ORF">CAL15_09595</name>
</gene>
<dbReference type="AlphaFoldDB" id="A0A1W6ZB53"/>
<feature type="transmembrane region" description="Helical" evidence="1">
    <location>
        <begin position="173"/>
        <end position="195"/>
    </location>
</feature>
<dbReference type="EMBL" id="CP021111">
    <property type="protein sequence ID" value="ARP94618.1"/>
    <property type="molecule type" value="Genomic_DNA"/>
</dbReference>
<sequence length="319" mass="34113">MIPYLLQLWRRSARLFLALVKVMLPVMVLVQAGQWLGWIDALGRGFAPVMALLDLPPEAGMIWVASVFIGIYGAIAALISFAPVLDLTTAQFSALAAMMLFAHSLPVEQAIVRRAGASFWATAALRVGAALGYGAVVAWTCKMGGWLQEPLSLTWLQQSTLAGDTDPHAFGPWLRGTITSLLVTYAVLVALLVLLDVLERIGATRWITAAMAPLLRLSGLDPRVTPVTTVGVLLGLTYGGALIIEEAEKQQYPARTRFLALSWLSLCHSLIEDTALMMVLGADIWVVLAGRVVVTLGVVALLARLTRGGGEARLGTSSA</sequence>
<keyword evidence="1" id="KW-0812">Transmembrane</keyword>
<dbReference type="InterPro" id="IPR011642">
    <property type="entry name" value="Gate_dom"/>
</dbReference>
<reference evidence="3 4" key="1">
    <citation type="submission" date="2017-05" db="EMBL/GenBank/DDBJ databases">
        <title>Complete and WGS of Bordetella genogroups.</title>
        <authorList>
            <person name="Spilker T."/>
            <person name="LiPuma J."/>
        </authorList>
    </citation>
    <scope>NUCLEOTIDE SEQUENCE [LARGE SCALE GENOMIC DNA]</scope>
    <source>
        <strain evidence="3 4">AU7206</strain>
    </source>
</reference>
<organism evidence="3 4">
    <name type="scientific">Bordetella genomosp. 13</name>
    <dbReference type="NCBI Taxonomy" id="463040"/>
    <lineage>
        <taxon>Bacteria</taxon>
        <taxon>Pseudomonadati</taxon>
        <taxon>Pseudomonadota</taxon>
        <taxon>Betaproteobacteria</taxon>
        <taxon>Burkholderiales</taxon>
        <taxon>Alcaligenaceae</taxon>
        <taxon>Bordetella</taxon>
    </lineage>
</organism>
<proteinExistence type="predicted"/>
<keyword evidence="1" id="KW-0472">Membrane</keyword>
<feature type="transmembrane region" description="Helical" evidence="1">
    <location>
        <begin position="60"/>
        <end position="82"/>
    </location>
</feature>
<feature type="transmembrane region" description="Helical" evidence="1">
    <location>
        <begin position="258"/>
        <end position="278"/>
    </location>
</feature>
<dbReference type="KEGG" id="bgm:CAL15_09595"/>
<feature type="transmembrane region" description="Helical" evidence="1">
    <location>
        <begin position="119"/>
        <end position="139"/>
    </location>
</feature>
<feature type="transmembrane region" description="Helical" evidence="1">
    <location>
        <begin position="12"/>
        <end position="29"/>
    </location>
</feature>
<dbReference type="OrthoDB" id="9797308at2"/>
<keyword evidence="4" id="KW-1185">Reference proteome</keyword>
<name>A0A1W6ZB53_9BORD</name>
<feature type="transmembrane region" description="Helical" evidence="1">
    <location>
        <begin position="284"/>
        <end position="303"/>
    </location>
</feature>
<keyword evidence="1" id="KW-1133">Transmembrane helix</keyword>
<dbReference type="Proteomes" id="UP000194161">
    <property type="component" value="Chromosome"/>
</dbReference>
<dbReference type="RefSeq" id="WP_086078384.1">
    <property type="nucleotide sequence ID" value="NZ_CP021111.1"/>
</dbReference>
<feature type="domain" description="Nucleoside transporter/FeoB GTPase Gate" evidence="2">
    <location>
        <begin position="186"/>
        <end position="272"/>
    </location>
</feature>
<dbReference type="Pfam" id="PF07670">
    <property type="entry name" value="Gate"/>
    <property type="match status" value="1"/>
</dbReference>